<dbReference type="AlphaFoldDB" id="A0A8H4U516"/>
<comment type="caution">
    <text evidence="1">The sequence shown here is derived from an EMBL/GenBank/DDBJ whole genome shotgun (WGS) entry which is preliminary data.</text>
</comment>
<dbReference type="Gene3D" id="3.40.50.1580">
    <property type="entry name" value="Nucleoside phosphorylase domain"/>
    <property type="match status" value="1"/>
</dbReference>
<reference evidence="1" key="2">
    <citation type="submission" date="2020-05" db="EMBL/GenBank/DDBJ databases">
        <authorList>
            <person name="Kim H.-S."/>
            <person name="Proctor R.H."/>
            <person name="Brown D.W."/>
        </authorList>
    </citation>
    <scope>NUCLEOTIDE SEQUENCE</scope>
    <source>
        <strain evidence="1">NRRL 20472</strain>
    </source>
</reference>
<dbReference type="GO" id="GO:0003824">
    <property type="term" value="F:catalytic activity"/>
    <property type="evidence" value="ECO:0007669"/>
    <property type="project" value="InterPro"/>
</dbReference>
<sequence>MLSLKSAKLYTIAWIATLPLERQAAMALLDEEHSAPEDIEQQLDQAEDYAWGRVGKHNIVIASLSGGLYGPQAAPETVGNLIRLLPHIQIGLVVGVGGGIARPDEGQDIRLGDVIVSQPDGTSKGLVQCDLNKMGSKSTYEQMTTPKDPPLVLLQAVSKLREKHDQTPSKIPDLLRGMMRGDPRGSSAQCSFVHPGSASDRLFKSQHDHIGHAGNCDHCHPSLEVSRGQRRSMNPTIHYGLIASVNKVIKDAAVRDVILEDTGYRCLCVEMEAAGIMSQLPCLVVRGVSDYADSHKNDLWQPYAAATAAAFVVELLEHVQAM</sequence>
<organism evidence="1 2">
    <name type="scientific">Fusarium sarcochroum</name>
    <dbReference type="NCBI Taxonomy" id="1208366"/>
    <lineage>
        <taxon>Eukaryota</taxon>
        <taxon>Fungi</taxon>
        <taxon>Dikarya</taxon>
        <taxon>Ascomycota</taxon>
        <taxon>Pezizomycotina</taxon>
        <taxon>Sordariomycetes</taxon>
        <taxon>Hypocreomycetidae</taxon>
        <taxon>Hypocreales</taxon>
        <taxon>Nectriaceae</taxon>
        <taxon>Fusarium</taxon>
        <taxon>Fusarium lateritium species complex</taxon>
    </lineage>
</organism>
<proteinExistence type="predicted"/>
<evidence type="ECO:0000313" key="2">
    <source>
        <dbReference type="Proteomes" id="UP000622797"/>
    </source>
</evidence>
<evidence type="ECO:0008006" key="3">
    <source>
        <dbReference type="Google" id="ProtNLM"/>
    </source>
</evidence>
<protein>
    <recommendedName>
        <fullName evidence="3">Nucleoside phosphorylase domain-containing protein</fullName>
    </recommendedName>
</protein>
<dbReference type="PANTHER" id="PTHR46082:SF11">
    <property type="entry name" value="AAA+ ATPASE DOMAIN-CONTAINING PROTEIN-RELATED"/>
    <property type="match status" value="1"/>
</dbReference>
<dbReference type="EMBL" id="JABEXW010000145">
    <property type="protein sequence ID" value="KAF4969898.1"/>
    <property type="molecule type" value="Genomic_DNA"/>
</dbReference>
<evidence type="ECO:0000313" key="1">
    <source>
        <dbReference type="EMBL" id="KAF4969898.1"/>
    </source>
</evidence>
<dbReference type="Proteomes" id="UP000622797">
    <property type="component" value="Unassembled WGS sequence"/>
</dbReference>
<name>A0A8H4U516_9HYPO</name>
<dbReference type="InterPro" id="IPR035994">
    <property type="entry name" value="Nucleoside_phosphorylase_sf"/>
</dbReference>
<dbReference type="InterPro" id="IPR053137">
    <property type="entry name" value="NLR-like"/>
</dbReference>
<dbReference type="PANTHER" id="PTHR46082">
    <property type="entry name" value="ATP/GTP-BINDING PROTEIN-RELATED"/>
    <property type="match status" value="1"/>
</dbReference>
<gene>
    <name evidence="1" type="ORF">FSARC_2955</name>
</gene>
<reference evidence="1" key="1">
    <citation type="journal article" date="2020" name="BMC Genomics">
        <title>Correction to: Identification and distribution of gene clusters required for synthesis of sphingolipid metabolism inhibitors in diverse species of the filamentous fungus Fusarium.</title>
        <authorList>
            <person name="Kim H.S."/>
            <person name="Lohmar J.M."/>
            <person name="Busman M."/>
            <person name="Brown D.W."/>
            <person name="Naumann T.A."/>
            <person name="Divon H.H."/>
            <person name="Lysoe E."/>
            <person name="Uhlig S."/>
            <person name="Proctor R.H."/>
        </authorList>
    </citation>
    <scope>NUCLEOTIDE SEQUENCE</scope>
    <source>
        <strain evidence="1">NRRL 20472</strain>
    </source>
</reference>
<keyword evidence="2" id="KW-1185">Reference proteome</keyword>
<dbReference type="SUPFAM" id="SSF53167">
    <property type="entry name" value="Purine and uridine phosphorylases"/>
    <property type="match status" value="1"/>
</dbReference>
<accession>A0A8H4U516</accession>
<dbReference type="GO" id="GO:0009116">
    <property type="term" value="P:nucleoside metabolic process"/>
    <property type="evidence" value="ECO:0007669"/>
    <property type="project" value="InterPro"/>
</dbReference>
<dbReference type="OrthoDB" id="674604at2759"/>